<dbReference type="RefSeq" id="WP_157320265.1">
    <property type="nucleotide sequence ID" value="NZ_BMFX01000020.1"/>
</dbReference>
<name>A0A7K1UFG1_9MICC</name>
<sequence length="85" mass="8849">MAEQQWVITVAEEHRDRIGELAQELEAAGLRIDRVLNSLGQIIGGSPGPASAESSLHSRIASTAGVASVDAAQTFRIGPPDSGVQ</sequence>
<dbReference type="Proteomes" id="UP000460157">
    <property type="component" value="Unassembled WGS sequence"/>
</dbReference>
<accession>A0A7K1UFG1</accession>
<dbReference type="EMBL" id="WRPM01000004">
    <property type="protein sequence ID" value="MVT24821.1"/>
    <property type="molecule type" value="Genomic_DNA"/>
</dbReference>
<comment type="caution">
    <text evidence="1">The sequence shown here is derived from an EMBL/GenBank/DDBJ whole genome shotgun (WGS) entry which is preliminary data.</text>
</comment>
<protein>
    <recommendedName>
        <fullName evidence="3">Ketohydroxyglutarate aldolase</fullName>
    </recommendedName>
</protein>
<evidence type="ECO:0000313" key="1">
    <source>
        <dbReference type="EMBL" id="MVT24821.1"/>
    </source>
</evidence>
<evidence type="ECO:0000313" key="2">
    <source>
        <dbReference type="Proteomes" id="UP000460157"/>
    </source>
</evidence>
<organism evidence="1 2">
    <name type="scientific">Nesterenkonia alkaliphila</name>
    <dbReference type="NCBI Taxonomy" id="1463631"/>
    <lineage>
        <taxon>Bacteria</taxon>
        <taxon>Bacillati</taxon>
        <taxon>Actinomycetota</taxon>
        <taxon>Actinomycetes</taxon>
        <taxon>Micrococcales</taxon>
        <taxon>Micrococcaceae</taxon>
        <taxon>Nesterenkonia</taxon>
    </lineage>
</organism>
<dbReference type="OrthoDB" id="4966591at2"/>
<proteinExistence type="predicted"/>
<gene>
    <name evidence="1" type="ORF">GNZ21_00335</name>
</gene>
<evidence type="ECO:0008006" key="3">
    <source>
        <dbReference type="Google" id="ProtNLM"/>
    </source>
</evidence>
<keyword evidence="2" id="KW-1185">Reference proteome</keyword>
<reference evidence="1 2" key="1">
    <citation type="submission" date="2019-12" db="EMBL/GenBank/DDBJ databases">
        <title>Nesterenkonia muleiensis sp. nov., a novel actinobacterium isolated from sap of Populus euphratica.</title>
        <authorList>
            <person name="Wang R."/>
        </authorList>
    </citation>
    <scope>NUCLEOTIDE SEQUENCE [LARGE SCALE GENOMIC DNA]</scope>
    <source>
        <strain evidence="1 2">F10</strain>
    </source>
</reference>
<dbReference type="AlphaFoldDB" id="A0A7K1UFG1"/>